<dbReference type="OrthoDB" id="3377330at2"/>
<sequence>MTLGPDKTTCATELREAMRAQLDTMDPPQGGNVDNPQVKPNFDALGDGVWRILTQDAETISAAAQDATFWAFLAALRTEIEQLRAFDAGLRSAFAAWDPTLPASGATLKAAIAALTVPAATPTAPTSLSGRIR</sequence>
<organism evidence="1 2">
    <name type="scientific">Micromonospora orduensis</name>
    <dbReference type="NCBI Taxonomy" id="1420891"/>
    <lineage>
        <taxon>Bacteria</taxon>
        <taxon>Bacillati</taxon>
        <taxon>Actinomycetota</taxon>
        <taxon>Actinomycetes</taxon>
        <taxon>Micromonosporales</taxon>
        <taxon>Micromonosporaceae</taxon>
        <taxon>Micromonospora</taxon>
    </lineage>
</organism>
<dbReference type="RefSeq" id="WP_139585378.1">
    <property type="nucleotide sequence ID" value="NZ_VDFY01000165.1"/>
</dbReference>
<accession>A0A5C4QQJ3</accession>
<dbReference type="EMBL" id="VDFY01000165">
    <property type="protein sequence ID" value="TNH27818.1"/>
    <property type="molecule type" value="Genomic_DNA"/>
</dbReference>
<evidence type="ECO:0000313" key="2">
    <source>
        <dbReference type="Proteomes" id="UP000306145"/>
    </source>
</evidence>
<reference evidence="1 2" key="1">
    <citation type="submission" date="2019-06" db="EMBL/GenBank/DDBJ databases">
        <title>Micromonospora ordensis sp. nov., isolated from deep marine sediment.</title>
        <authorList>
            <person name="Veyisoglu A."/>
            <person name="Carro L."/>
            <person name="Klenk H.-P."/>
            <person name="Sahin N."/>
        </authorList>
    </citation>
    <scope>NUCLEOTIDE SEQUENCE [LARGE SCALE GENOMIC DNA]</scope>
    <source>
        <strain evidence="1 2">S2509</strain>
    </source>
</reference>
<gene>
    <name evidence="1" type="ORF">FHG89_17085</name>
</gene>
<name>A0A5C4QQJ3_9ACTN</name>
<dbReference type="Proteomes" id="UP000306145">
    <property type="component" value="Unassembled WGS sequence"/>
</dbReference>
<dbReference type="AlphaFoldDB" id="A0A5C4QQJ3"/>
<evidence type="ECO:0000313" key="1">
    <source>
        <dbReference type="EMBL" id="TNH27818.1"/>
    </source>
</evidence>
<proteinExistence type="predicted"/>
<protein>
    <submittedName>
        <fullName evidence="1">Uncharacterized protein</fullName>
    </submittedName>
</protein>
<keyword evidence="2" id="KW-1185">Reference proteome</keyword>
<comment type="caution">
    <text evidence="1">The sequence shown here is derived from an EMBL/GenBank/DDBJ whole genome shotgun (WGS) entry which is preliminary data.</text>
</comment>